<evidence type="ECO:0000313" key="2">
    <source>
        <dbReference type="Proteomes" id="UP000426857"/>
    </source>
</evidence>
<reference evidence="1 2" key="1">
    <citation type="submission" date="2019-11" db="EMBL/GenBank/DDBJ databases">
        <title>FDA dAtabase for Regulatory Grade micrObial Sequences (FDA-ARGOS): Supporting development and validation of Infectious Disease Dx tests.</title>
        <authorList>
            <person name="Kerrigan L."/>
            <person name="Long C."/>
            <person name="Tallon L."/>
            <person name="Sadzewicz L."/>
            <person name="Vavikolanu K."/>
            <person name="Mehta A."/>
            <person name="Aluvathingal J."/>
            <person name="Nadendla S."/>
            <person name="Yan Y."/>
            <person name="Sichtig H."/>
        </authorList>
    </citation>
    <scope>NUCLEOTIDE SEQUENCE [LARGE SCALE GENOMIC DNA]</scope>
    <source>
        <strain evidence="1 2">FDAARGOS_674</strain>
    </source>
</reference>
<protein>
    <submittedName>
        <fullName evidence="1">Uncharacterized protein</fullName>
    </submittedName>
</protein>
<name>A0A6B8TGK5_9CORY</name>
<organism evidence="1 2">
    <name type="scientific">Corynebacterium xerosis</name>
    <dbReference type="NCBI Taxonomy" id="1725"/>
    <lineage>
        <taxon>Bacteria</taxon>
        <taxon>Bacillati</taxon>
        <taxon>Actinomycetota</taxon>
        <taxon>Actinomycetes</taxon>
        <taxon>Mycobacteriales</taxon>
        <taxon>Corynebacteriaceae</taxon>
        <taxon>Corynebacterium</taxon>
    </lineage>
</organism>
<gene>
    <name evidence="1" type="ORF">FOB82_02415</name>
</gene>
<dbReference type="KEGG" id="cxe:FOB82_02415"/>
<proteinExistence type="predicted"/>
<dbReference type="RefSeq" id="WP_155867712.1">
    <property type="nucleotide sequence ID" value="NZ_CP046322.1"/>
</dbReference>
<dbReference type="AlphaFoldDB" id="A0A6B8TGK5"/>
<sequence>MSEFITSPIFEIRFEDHGKSTGVAFATLAGDMLPMSDYMRVIVAKQAVRDACAAPTEFTVSRGDAIEHNCRIRANRVKAEERRRHQQRLLDMEERIAAAADTLRIDATGDDIARAAAAALTVLNRTEQEAGQ</sequence>
<dbReference type="EMBL" id="CP046322">
    <property type="protein sequence ID" value="QGS33969.1"/>
    <property type="molecule type" value="Genomic_DNA"/>
</dbReference>
<dbReference type="Proteomes" id="UP000426857">
    <property type="component" value="Chromosome"/>
</dbReference>
<accession>A0A6B8TGK5</accession>
<evidence type="ECO:0000313" key="1">
    <source>
        <dbReference type="EMBL" id="QGS33969.1"/>
    </source>
</evidence>